<evidence type="ECO:0000256" key="1">
    <source>
        <dbReference type="SAM" id="SignalP"/>
    </source>
</evidence>
<evidence type="ECO:0000313" key="2">
    <source>
        <dbReference type="EMBL" id="TIB26964.1"/>
    </source>
</evidence>
<comment type="caution">
    <text evidence="2">The sequence shown here is derived from an EMBL/GenBank/DDBJ whole genome shotgun (WGS) entry which is preliminary data.</text>
</comment>
<evidence type="ECO:0000313" key="3">
    <source>
        <dbReference type="Proteomes" id="UP000310689"/>
    </source>
</evidence>
<reference evidence="2 3" key="1">
    <citation type="submission" date="2019-03" db="EMBL/GenBank/DDBJ databases">
        <title>Sequencing 23 genomes of Wallemia ichthyophaga.</title>
        <authorList>
            <person name="Gostincar C."/>
        </authorList>
    </citation>
    <scope>NUCLEOTIDE SEQUENCE [LARGE SCALE GENOMIC DNA]</scope>
    <source>
        <strain evidence="2 3">EXF-6200</strain>
    </source>
</reference>
<dbReference type="Proteomes" id="UP000310689">
    <property type="component" value="Unassembled WGS sequence"/>
</dbReference>
<feature type="chain" id="PRO_5020414335" evidence="1">
    <location>
        <begin position="18"/>
        <end position="224"/>
    </location>
</feature>
<protein>
    <submittedName>
        <fullName evidence="2">Uncharacterized protein</fullName>
    </submittedName>
</protein>
<accession>A0A4V4M2V2</accession>
<name>A0A4V4M2V2_WALIC</name>
<sequence length="224" mass="23881">MKFSTVALSALSAVAAAGPIVQRQSLTDGLDKGIKELNNNLEPVTENTLDGVNSLVGDILMPGEGTNEAQNILYDANSQTAKGVKEVLNATRDYINSILQGDLTEERGNQVIAEFNKANKDLSGGLSTLLNGVQDTLQKINENALDLGLFPEEVQKYFNQFNGNTSDAATELVQAVNQIINSIFYNNGASPQTIQNQVNQGNTDLSNALEALLKGVNAILNSAN</sequence>
<organism evidence="2 3">
    <name type="scientific">Wallemia ichthyophaga</name>
    <dbReference type="NCBI Taxonomy" id="245174"/>
    <lineage>
        <taxon>Eukaryota</taxon>
        <taxon>Fungi</taxon>
        <taxon>Dikarya</taxon>
        <taxon>Basidiomycota</taxon>
        <taxon>Wallemiomycotina</taxon>
        <taxon>Wallemiomycetes</taxon>
        <taxon>Wallemiales</taxon>
        <taxon>Wallemiaceae</taxon>
        <taxon>Wallemia</taxon>
    </lineage>
</organism>
<dbReference type="AlphaFoldDB" id="A0A4V4M2V2"/>
<gene>
    <name evidence="2" type="ORF">E3P86_04140</name>
</gene>
<feature type="signal peptide" evidence="1">
    <location>
        <begin position="1"/>
        <end position="17"/>
    </location>
</feature>
<proteinExistence type="predicted"/>
<dbReference type="EMBL" id="SPOI01000546">
    <property type="protein sequence ID" value="TIB26964.1"/>
    <property type="molecule type" value="Genomic_DNA"/>
</dbReference>
<keyword evidence="1" id="KW-0732">Signal</keyword>